<accession>A0A9N9C5T3</accession>
<sequence length="233" mass="26283">MNEPRTATNVNEPHQSSANVIVVDHVKTDDFCTSLWSNVKEPEGWATIPTLIFPPLGFFWCIWTAWSWRALGRVEVLTAQSCTKPGKCFTIHQDDILPPILRVSNEKIGRIRFAVLLCTDKYTWGCFLYFVIIKPTVMITFLISAGFLIICALPPFTLLGMPLMCLSCKKMGELQRSAGTIAESASPYTEHKWNKILSINLKSFEPNNIRLECSDLSKIAITFVSITDSQNLY</sequence>
<feature type="transmembrane region" description="Helical" evidence="1">
    <location>
        <begin position="44"/>
        <end position="63"/>
    </location>
</feature>
<dbReference type="EMBL" id="CAJVQA010004001">
    <property type="protein sequence ID" value="CAG8589037.1"/>
    <property type="molecule type" value="Genomic_DNA"/>
</dbReference>
<proteinExistence type="predicted"/>
<keyword evidence="3" id="KW-1185">Reference proteome</keyword>
<dbReference type="AlphaFoldDB" id="A0A9N9C5T3"/>
<name>A0A9N9C5T3_9GLOM</name>
<comment type="caution">
    <text evidence="2">The sequence shown here is derived from an EMBL/GenBank/DDBJ whole genome shotgun (WGS) entry which is preliminary data.</text>
</comment>
<evidence type="ECO:0000313" key="3">
    <source>
        <dbReference type="Proteomes" id="UP000789759"/>
    </source>
</evidence>
<keyword evidence="1" id="KW-1133">Transmembrane helix</keyword>
<organism evidence="2 3">
    <name type="scientific">Cetraspora pellucida</name>
    <dbReference type="NCBI Taxonomy" id="1433469"/>
    <lineage>
        <taxon>Eukaryota</taxon>
        <taxon>Fungi</taxon>
        <taxon>Fungi incertae sedis</taxon>
        <taxon>Mucoromycota</taxon>
        <taxon>Glomeromycotina</taxon>
        <taxon>Glomeromycetes</taxon>
        <taxon>Diversisporales</taxon>
        <taxon>Gigasporaceae</taxon>
        <taxon>Cetraspora</taxon>
    </lineage>
</organism>
<reference evidence="2" key="1">
    <citation type="submission" date="2021-06" db="EMBL/GenBank/DDBJ databases">
        <authorList>
            <person name="Kallberg Y."/>
            <person name="Tangrot J."/>
            <person name="Rosling A."/>
        </authorList>
    </citation>
    <scope>NUCLEOTIDE SEQUENCE</scope>
    <source>
        <strain evidence="2">FL966</strain>
    </source>
</reference>
<keyword evidence="1" id="KW-0472">Membrane</keyword>
<protein>
    <submittedName>
        <fullName evidence="2">219_t:CDS:1</fullName>
    </submittedName>
</protein>
<dbReference type="OrthoDB" id="2372055at2759"/>
<dbReference type="Proteomes" id="UP000789759">
    <property type="component" value="Unassembled WGS sequence"/>
</dbReference>
<keyword evidence="1" id="KW-0812">Transmembrane</keyword>
<feature type="transmembrane region" description="Helical" evidence="1">
    <location>
        <begin position="138"/>
        <end position="166"/>
    </location>
</feature>
<evidence type="ECO:0000313" key="2">
    <source>
        <dbReference type="EMBL" id="CAG8589037.1"/>
    </source>
</evidence>
<feature type="transmembrane region" description="Helical" evidence="1">
    <location>
        <begin position="111"/>
        <end position="132"/>
    </location>
</feature>
<gene>
    <name evidence="2" type="ORF">CPELLU_LOCUS6445</name>
</gene>
<evidence type="ECO:0000256" key="1">
    <source>
        <dbReference type="SAM" id="Phobius"/>
    </source>
</evidence>